<accession>A0AAD5YE64</accession>
<feature type="compositionally biased region" description="Polar residues" evidence="1">
    <location>
        <begin position="320"/>
        <end position="331"/>
    </location>
</feature>
<feature type="region of interest" description="Disordered" evidence="1">
    <location>
        <begin position="313"/>
        <end position="555"/>
    </location>
</feature>
<feature type="compositionally biased region" description="Low complexity" evidence="1">
    <location>
        <begin position="49"/>
        <end position="66"/>
    </location>
</feature>
<evidence type="ECO:0000256" key="1">
    <source>
        <dbReference type="SAM" id="MobiDB-lite"/>
    </source>
</evidence>
<name>A0AAD5YE64_9APHY</name>
<feature type="compositionally biased region" description="Polar residues" evidence="1">
    <location>
        <begin position="420"/>
        <end position="431"/>
    </location>
</feature>
<feature type="compositionally biased region" description="Low complexity" evidence="1">
    <location>
        <begin position="125"/>
        <end position="139"/>
    </location>
</feature>
<keyword evidence="3" id="KW-1185">Reference proteome</keyword>
<feature type="region of interest" description="Disordered" evidence="1">
    <location>
        <begin position="49"/>
        <end position="73"/>
    </location>
</feature>
<feature type="compositionally biased region" description="Polar residues" evidence="1">
    <location>
        <begin position="373"/>
        <end position="399"/>
    </location>
</feature>
<feature type="compositionally biased region" description="Low complexity" evidence="1">
    <location>
        <begin position="455"/>
        <end position="469"/>
    </location>
</feature>
<evidence type="ECO:0000313" key="3">
    <source>
        <dbReference type="Proteomes" id="UP001212997"/>
    </source>
</evidence>
<organism evidence="2 3">
    <name type="scientific">Meripilus lineatus</name>
    <dbReference type="NCBI Taxonomy" id="2056292"/>
    <lineage>
        <taxon>Eukaryota</taxon>
        <taxon>Fungi</taxon>
        <taxon>Dikarya</taxon>
        <taxon>Basidiomycota</taxon>
        <taxon>Agaricomycotina</taxon>
        <taxon>Agaricomycetes</taxon>
        <taxon>Polyporales</taxon>
        <taxon>Meripilaceae</taxon>
        <taxon>Meripilus</taxon>
    </lineage>
</organism>
<feature type="compositionally biased region" description="Basic and acidic residues" evidence="1">
    <location>
        <begin position="528"/>
        <end position="539"/>
    </location>
</feature>
<dbReference type="Proteomes" id="UP001212997">
    <property type="component" value="Unassembled WGS sequence"/>
</dbReference>
<proteinExistence type="predicted"/>
<sequence length="603" mass="65285">MRPPPSPHWSSLYPSLDLSDGLSDNSLSSPLYTGGPGLLMELNRANSMPPTAWSSHSPHPTSSYSHNASRSNQAIADASHESLMEHRNLAYIRIYEENRSIRGLVNRILEALPRLNQVENPSKTPLQSSGPSSGRRQSLPAAVQTGDKPLPGPDVLNDGSAIFKFGATSELQLGVAYWNIPLDRDFYGKVKFWKLGDYTTDTKAAAWNELNGETQKAAHQPYLFLQNPDGSFISSAESRGLNHAICSVFRDIAVDPRYPIANTSGEIPMAHMQYMYSVIYPSWPITRYCVGHWKLNLVITKIYSSWKSGYDTSGKKKRSMSSTAPNANVEPQTKRKKHETSSTSSSMIPPSHYNADTSSAPEPISRPIATPVGETQSTGQAGTSDQNVPTPSADPSQTNPRKETGATRGSPAPREEASGNGISASDTSPSGSEADKQAGLPHTETEGVQKSTDTPQASSKSSQPSASAPVGSVQQALLNMIEGSANPPAPVRHSSTPPPDSLNNPLPLSTISPAPLPSKPKTRGARQKKGETASDKDGAIFKPTKHNTPMMICGRDYMRDHPEAVGKITKGEWKKIWDPISRNADAMKALEQRAIEYKEAKKK</sequence>
<feature type="region of interest" description="Disordered" evidence="1">
    <location>
        <begin position="119"/>
        <end position="152"/>
    </location>
</feature>
<gene>
    <name evidence="2" type="ORF">NLI96_g10485</name>
</gene>
<reference evidence="2" key="1">
    <citation type="submission" date="2022-07" db="EMBL/GenBank/DDBJ databases">
        <title>Genome Sequence of Physisporinus lineatus.</title>
        <authorList>
            <person name="Buettner E."/>
        </authorList>
    </citation>
    <scope>NUCLEOTIDE SEQUENCE</scope>
    <source>
        <strain evidence="2">VT162</strain>
    </source>
</reference>
<protein>
    <submittedName>
        <fullName evidence="2">Uncharacterized protein</fullName>
    </submittedName>
</protein>
<evidence type="ECO:0000313" key="2">
    <source>
        <dbReference type="EMBL" id="KAJ3477407.1"/>
    </source>
</evidence>
<feature type="compositionally biased region" description="Low complexity" evidence="1">
    <location>
        <begin position="501"/>
        <end position="510"/>
    </location>
</feature>
<dbReference type="AlphaFoldDB" id="A0AAD5YE64"/>
<dbReference type="EMBL" id="JANAWD010000597">
    <property type="protein sequence ID" value="KAJ3477407.1"/>
    <property type="molecule type" value="Genomic_DNA"/>
</dbReference>
<comment type="caution">
    <text evidence="2">The sequence shown here is derived from an EMBL/GenBank/DDBJ whole genome shotgun (WGS) entry which is preliminary data.</text>
</comment>